<evidence type="ECO:0000256" key="3">
    <source>
        <dbReference type="ARBA" id="ARBA00029447"/>
    </source>
</evidence>
<dbReference type="Pfam" id="PF00015">
    <property type="entry name" value="MCPsignal"/>
    <property type="match status" value="1"/>
</dbReference>
<accession>D4H2D1</accession>
<dbReference type="CDD" id="cd11386">
    <property type="entry name" value="MCP_signal"/>
    <property type="match status" value="1"/>
</dbReference>
<evidence type="ECO:0000313" key="9">
    <source>
        <dbReference type="Proteomes" id="UP000002012"/>
    </source>
</evidence>
<evidence type="ECO:0000256" key="2">
    <source>
        <dbReference type="ARBA" id="ARBA00023224"/>
    </source>
</evidence>
<dbReference type="InterPro" id="IPR024478">
    <property type="entry name" value="HlyB_4HB_MCP"/>
</dbReference>
<keyword evidence="9" id="KW-1185">Reference proteome</keyword>
<dbReference type="eggNOG" id="COG0840">
    <property type="taxonomic scope" value="Bacteria"/>
</dbReference>
<feature type="domain" description="HAMP" evidence="7">
    <location>
        <begin position="217"/>
        <end position="271"/>
    </location>
</feature>
<comment type="similarity">
    <text evidence="3">Belongs to the methyl-accepting chemotaxis (MCP) protein family.</text>
</comment>
<dbReference type="GO" id="GO:0016020">
    <property type="term" value="C:membrane"/>
    <property type="evidence" value="ECO:0007669"/>
    <property type="project" value="UniProtKB-SubCell"/>
</dbReference>
<keyword evidence="5" id="KW-1133">Transmembrane helix</keyword>
<evidence type="ECO:0000259" key="7">
    <source>
        <dbReference type="PROSITE" id="PS50885"/>
    </source>
</evidence>
<dbReference type="FunFam" id="1.10.287.950:FF:000001">
    <property type="entry name" value="Methyl-accepting chemotaxis sensory transducer"/>
    <property type="match status" value="1"/>
</dbReference>
<dbReference type="SMART" id="SM00304">
    <property type="entry name" value="HAMP"/>
    <property type="match status" value="1"/>
</dbReference>
<dbReference type="InParanoid" id="D4H2D1"/>
<dbReference type="SUPFAM" id="SSF58104">
    <property type="entry name" value="Methyl-accepting chemotaxis protein (MCP) signaling domain"/>
    <property type="match status" value="1"/>
</dbReference>
<dbReference type="HOGENOM" id="CLU_000445_107_27_0"/>
<keyword evidence="5" id="KW-0472">Membrane</keyword>
<feature type="domain" description="Methyl-accepting transducer" evidence="6">
    <location>
        <begin position="276"/>
        <end position="512"/>
    </location>
</feature>
<dbReference type="FunCoup" id="D4H2D1">
    <property type="interactions" value="240"/>
</dbReference>
<organism evidence="8 9">
    <name type="scientific">Denitrovibrio acetiphilus (strain DSM 12809 / NBRC 114555 / N2460)</name>
    <dbReference type="NCBI Taxonomy" id="522772"/>
    <lineage>
        <taxon>Bacteria</taxon>
        <taxon>Pseudomonadati</taxon>
        <taxon>Deferribacterota</taxon>
        <taxon>Deferribacteres</taxon>
        <taxon>Deferribacterales</taxon>
        <taxon>Geovibrionaceae</taxon>
        <taxon>Denitrovibrio</taxon>
    </lineage>
</organism>
<evidence type="ECO:0000313" key="8">
    <source>
        <dbReference type="EMBL" id="ADD68922.1"/>
    </source>
</evidence>
<keyword evidence="5" id="KW-0812">Transmembrane</keyword>
<dbReference type="Gene3D" id="1.10.287.950">
    <property type="entry name" value="Methyl-accepting chemotaxis protein"/>
    <property type="match status" value="1"/>
</dbReference>
<dbReference type="KEGG" id="dap:Dacet_2160"/>
<dbReference type="SMART" id="SM00283">
    <property type="entry name" value="MA"/>
    <property type="match status" value="1"/>
</dbReference>
<dbReference type="eggNOG" id="COG5278">
    <property type="taxonomic scope" value="Bacteria"/>
</dbReference>
<evidence type="ECO:0000256" key="4">
    <source>
        <dbReference type="PROSITE-ProRule" id="PRU00284"/>
    </source>
</evidence>
<dbReference type="PANTHER" id="PTHR32089:SF112">
    <property type="entry name" value="LYSOZYME-LIKE PROTEIN-RELATED"/>
    <property type="match status" value="1"/>
</dbReference>
<reference evidence="8 9" key="1">
    <citation type="journal article" date="2010" name="Stand. Genomic Sci.">
        <title>Complete genome sequence of Denitrovibrio acetiphilus type strain (N2460).</title>
        <authorList>
            <person name="Kiss H."/>
            <person name="Lang E."/>
            <person name="Lapidus A."/>
            <person name="Copeland A."/>
            <person name="Nolan M."/>
            <person name="Glavina Del Rio T."/>
            <person name="Chen F."/>
            <person name="Lucas S."/>
            <person name="Tice H."/>
            <person name="Cheng J.F."/>
            <person name="Han C."/>
            <person name="Goodwin L."/>
            <person name="Pitluck S."/>
            <person name="Liolios K."/>
            <person name="Pati A."/>
            <person name="Ivanova N."/>
            <person name="Mavromatis K."/>
            <person name="Chen A."/>
            <person name="Palaniappan K."/>
            <person name="Land M."/>
            <person name="Hauser L."/>
            <person name="Chang Y.J."/>
            <person name="Jeffries C.D."/>
            <person name="Detter J.C."/>
            <person name="Brettin T."/>
            <person name="Spring S."/>
            <person name="Rohde M."/>
            <person name="Goker M."/>
            <person name="Woyke T."/>
            <person name="Bristow J."/>
            <person name="Eisen J.A."/>
            <person name="Markowitz V."/>
            <person name="Hugenholtz P."/>
            <person name="Kyrpides N.C."/>
            <person name="Klenk H.P."/>
        </authorList>
    </citation>
    <scope>NUCLEOTIDE SEQUENCE [LARGE SCALE GENOMIC DNA]</scope>
    <source>
        <strain evidence="9">DSM 12809 / NBRC 114555 / N2460</strain>
    </source>
</reference>
<protein>
    <submittedName>
        <fullName evidence="8">Methyl-accepting chemotaxis sensory transducer</fullName>
    </submittedName>
</protein>
<dbReference type="GO" id="GO:0007165">
    <property type="term" value="P:signal transduction"/>
    <property type="evidence" value="ECO:0007669"/>
    <property type="project" value="UniProtKB-KW"/>
</dbReference>
<dbReference type="Pfam" id="PF00672">
    <property type="entry name" value="HAMP"/>
    <property type="match status" value="1"/>
</dbReference>
<dbReference type="STRING" id="522772.Dacet_2160"/>
<keyword evidence="2 4" id="KW-0807">Transducer</keyword>
<dbReference type="RefSeq" id="WP_013011425.1">
    <property type="nucleotide sequence ID" value="NC_013943.1"/>
</dbReference>
<proteinExistence type="inferred from homology"/>
<dbReference type="InterPro" id="IPR003660">
    <property type="entry name" value="HAMP_dom"/>
</dbReference>
<dbReference type="InterPro" id="IPR004090">
    <property type="entry name" value="Chemotax_Me-accpt_rcpt"/>
</dbReference>
<dbReference type="GO" id="GO:0006935">
    <property type="term" value="P:chemotaxis"/>
    <property type="evidence" value="ECO:0007669"/>
    <property type="project" value="InterPro"/>
</dbReference>
<dbReference type="Proteomes" id="UP000002012">
    <property type="component" value="Chromosome"/>
</dbReference>
<sequence length="548" mass="59762">MRFIRNLSVRIKLYVSFGILLIIISLNGLIGFGGLSGIHNNLEMIFKVELPSIDYLIEADRDYHQMLIAERALLVTPKSSENFKRYLDDYSTNRDQVTMRFGKYEKLSVKEENATIIAQFYKDFAAWKKSSDRVIELVNEGTAESIKEASALSFGKTEALFEKARGSIDALTEQSLANADFNDKESDKYYKTTAVLFSITILIGLFISFIVGNRLAANLVNSLTSTSDVLKDVSEGEGDLTATLPVNSEDEVGKLATYFNGFIAKLHAVISTVKINSESIASGNTELSAATEQLALSFNEQTSQLVTIASATEQMSTSAEEVGISVRQVAERAGQANEFINNGKVMLGESVSCMTSIKEGVSDLSRTIEQLTNSSLEIGNILNVINDIADQTNLLALNAAIEAARAGEHGRGFAVVADEVRKLAERSQDAIKEIEVIILNLQNESRVASANMDAASGKVENGVVSINNVEDMFESIIEAVTLITDSSMNIESAVNEQNSAIYNINDNVQTLSNGLEQSNGAIGEVSRTIGDLQMQTEELSALVRRFRT</sequence>
<feature type="transmembrane region" description="Helical" evidence="5">
    <location>
        <begin position="13"/>
        <end position="35"/>
    </location>
</feature>
<dbReference type="Pfam" id="PF12729">
    <property type="entry name" value="4HB_MCP_1"/>
    <property type="match status" value="1"/>
</dbReference>
<dbReference type="GO" id="GO:0004888">
    <property type="term" value="F:transmembrane signaling receptor activity"/>
    <property type="evidence" value="ECO:0007669"/>
    <property type="project" value="InterPro"/>
</dbReference>
<evidence type="ECO:0000259" key="6">
    <source>
        <dbReference type="PROSITE" id="PS50111"/>
    </source>
</evidence>
<dbReference type="PaxDb" id="522772-Dacet_2160"/>
<dbReference type="AlphaFoldDB" id="D4H2D1"/>
<comment type="subcellular location">
    <subcellularLocation>
        <location evidence="1">Membrane</location>
    </subcellularLocation>
</comment>
<evidence type="ECO:0000256" key="1">
    <source>
        <dbReference type="ARBA" id="ARBA00004370"/>
    </source>
</evidence>
<gene>
    <name evidence="8" type="ordered locus">Dacet_2160</name>
</gene>
<dbReference type="PANTHER" id="PTHR32089">
    <property type="entry name" value="METHYL-ACCEPTING CHEMOTAXIS PROTEIN MCPB"/>
    <property type="match status" value="1"/>
</dbReference>
<dbReference type="PRINTS" id="PR00260">
    <property type="entry name" value="CHEMTRNSDUCR"/>
</dbReference>
<name>D4H2D1_DENA2</name>
<dbReference type="EMBL" id="CP001968">
    <property type="protein sequence ID" value="ADD68922.1"/>
    <property type="molecule type" value="Genomic_DNA"/>
</dbReference>
<dbReference type="PROSITE" id="PS50111">
    <property type="entry name" value="CHEMOTAXIS_TRANSDUC_2"/>
    <property type="match status" value="1"/>
</dbReference>
<dbReference type="OrthoDB" id="9781845at2"/>
<evidence type="ECO:0000256" key="5">
    <source>
        <dbReference type="SAM" id="Phobius"/>
    </source>
</evidence>
<dbReference type="InterPro" id="IPR004089">
    <property type="entry name" value="MCPsignal_dom"/>
</dbReference>
<dbReference type="CDD" id="cd06225">
    <property type="entry name" value="HAMP"/>
    <property type="match status" value="1"/>
</dbReference>
<dbReference type="PROSITE" id="PS50885">
    <property type="entry name" value="HAMP"/>
    <property type="match status" value="1"/>
</dbReference>